<keyword evidence="5" id="KW-1185">Reference proteome</keyword>
<evidence type="ECO:0000313" key="5">
    <source>
        <dbReference type="Proteomes" id="UP000030671"/>
    </source>
</evidence>
<dbReference type="EMBL" id="KI925456">
    <property type="protein sequence ID" value="ETW84413.1"/>
    <property type="molecule type" value="Genomic_DNA"/>
</dbReference>
<dbReference type="PANTHER" id="PTHR47942">
    <property type="entry name" value="TETRATRICOPEPTIDE REPEAT (TPR)-LIKE SUPERFAMILY PROTEIN-RELATED"/>
    <property type="match status" value="1"/>
</dbReference>
<feature type="transmembrane region" description="Helical" evidence="3">
    <location>
        <begin position="264"/>
        <end position="290"/>
    </location>
</feature>
<dbReference type="RefSeq" id="XP_009544088.1">
    <property type="nucleotide sequence ID" value="XM_009545793.1"/>
</dbReference>
<feature type="region of interest" description="Disordered" evidence="2">
    <location>
        <begin position="51"/>
        <end position="75"/>
    </location>
</feature>
<dbReference type="InParanoid" id="W4KEZ4"/>
<dbReference type="InterPro" id="IPR011990">
    <property type="entry name" value="TPR-like_helical_dom_sf"/>
</dbReference>
<sequence length="962" mass="109943">MPCNWSTTANFLFRRVTRNNVASMSERRHRPTGALITSHSHRVSLFSSLATSPTLGQPSHESIPSSAGTVPQLHTPSDIPSTQFSVAQLSRAGASAIRVSLAHENTWDAFHLLHSMRWSYHHHRPETTRLPKYKFKKPMESFEPVDFGHPVSPRLAAHSLVHGLLRNGQRKLAAKLALQMMDDGMEFRAKTFESLLGTLHPHTIVAGEDRTGYNRIEHFQPRTYIPEGKEVLDIRTAMPADPLTRYAVRLLRDARKHRYQRTRAMFEIVINACIVQGEIIVASLLLVILIKDFQLRQTCSRLTEQAVADTHTPMVAIVARDRGYFPRRGYLFLPEHPPNESFAQIVDFLSANIAKGPLDPLFPECSQCLAILASALDTQQLPTRRLSRLLRLLYSYPSNDLKVWARQRDGEMRLVNAYRYFHKVLLRLSQDLPSQFPYSSHDAYQTKTWLRPLDVESYNALIHYALRHRYSPKLAQRVITHMTDLRQPPLSPNSVTYGILLRSSSLLRRNDLAEQVLQRVRDSMPIKMTLASDAEVEAAAKDPTKDAALVDRPLGSDPPAWNSRISGLVKQIQSQSLEVPVTKNPLRIDPSLLTSYITHLISNDQCEAVVDILFEMLPELAAVDHPDWGRTTAEHRRILLTMNREKCVQRAITYGPYFFTSVLNALRKAGKTGLTERVWMLAKEAETASWDAANACDQSMPETQRPKPWVLPVHAYTVMMQCYGNEARKGLAMKRAKSRRELGEQLSAGWMAKPTDKMHVIGWARFFLRSGVMDETPDMRRNITGPNVGALLYHSMREGTQSVYESLMRLQKTRGEAPRGIEFPKPDERFFNALLDLFGRRPSIFVRRRHVTRSHWRQRLHRARERYLRRDILSPYWTPMLEQIAVDMSEAGFSVPAGFREALIGRLQGISTELRPEEDRMEGKRSTFSRPYAFPLVPRRPKFRSHATQTVKVRGLPVKNTR</sequence>
<keyword evidence="1" id="KW-0677">Repeat</keyword>
<evidence type="ECO:0000256" key="3">
    <source>
        <dbReference type="SAM" id="Phobius"/>
    </source>
</evidence>
<dbReference type="Gene3D" id="1.25.40.10">
    <property type="entry name" value="Tetratricopeptide repeat domain"/>
    <property type="match status" value="1"/>
</dbReference>
<dbReference type="GeneID" id="20677487"/>
<keyword evidence="3" id="KW-0812">Transmembrane</keyword>
<evidence type="ECO:0000256" key="1">
    <source>
        <dbReference type="ARBA" id="ARBA00022737"/>
    </source>
</evidence>
<dbReference type="KEGG" id="hir:HETIRDRAFT_473003"/>
<dbReference type="OrthoDB" id="2554293at2759"/>
<dbReference type="HOGENOM" id="CLU_017726_0_0_1"/>
<proteinExistence type="predicted"/>
<dbReference type="AlphaFoldDB" id="W4KEZ4"/>
<organism evidence="4 5">
    <name type="scientific">Heterobasidion irregulare (strain TC 32-1)</name>
    <dbReference type="NCBI Taxonomy" id="747525"/>
    <lineage>
        <taxon>Eukaryota</taxon>
        <taxon>Fungi</taxon>
        <taxon>Dikarya</taxon>
        <taxon>Basidiomycota</taxon>
        <taxon>Agaricomycotina</taxon>
        <taxon>Agaricomycetes</taxon>
        <taxon>Russulales</taxon>
        <taxon>Bondarzewiaceae</taxon>
        <taxon>Heterobasidion</taxon>
        <taxon>Heterobasidion annosum species complex</taxon>
    </lineage>
</organism>
<evidence type="ECO:0000313" key="4">
    <source>
        <dbReference type="EMBL" id="ETW84413.1"/>
    </source>
</evidence>
<dbReference type="eggNOG" id="ENOG502STTH">
    <property type="taxonomic scope" value="Eukaryota"/>
</dbReference>
<reference evidence="4 5" key="1">
    <citation type="journal article" date="2012" name="New Phytol.">
        <title>Insight into trade-off between wood decay and parasitism from the genome of a fungal forest pathogen.</title>
        <authorList>
            <person name="Olson A."/>
            <person name="Aerts A."/>
            <person name="Asiegbu F."/>
            <person name="Belbahri L."/>
            <person name="Bouzid O."/>
            <person name="Broberg A."/>
            <person name="Canback B."/>
            <person name="Coutinho P.M."/>
            <person name="Cullen D."/>
            <person name="Dalman K."/>
            <person name="Deflorio G."/>
            <person name="van Diepen L.T."/>
            <person name="Dunand C."/>
            <person name="Duplessis S."/>
            <person name="Durling M."/>
            <person name="Gonthier P."/>
            <person name="Grimwood J."/>
            <person name="Fossdal C.G."/>
            <person name="Hansson D."/>
            <person name="Henrissat B."/>
            <person name="Hietala A."/>
            <person name="Himmelstrand K."/>
            <person name="Hoffmeister D."/>
            <person name="Hogberg N."/>
            <person name="James T.Y."/>
            <person name="Karlsson M."/>
            <person name="Kohler A."/>
            <person name="Kues U."/>
            <person name="Lee Y.H."/>
            <person name="Lin Y.C."/>
            <person name="Lind M."/>
            <person name="Lindquist E."/>
            <person name="Lombard V."/>
            <person name="Lucas S."/>
            <person name="Lunden K."/>
            <person name="Morin E."/>
            <person name="Murat C."/>
            <person name="Park J."/>
            <person name="Raffaello T."/>
            <person name="Rouze P."/>
            <person name="Salamov A."/>
            <person name="Schmutz J."/>
            <person name="Solheim H."/>
            <person name="Stahlberg J."/>
            <person name="Velez H."/>
            <person name="de Vries R.P."/>
            <person name="Wiebenga A."/>
            <person name="Woodward S."/>
            <person name="Yakovlev I."/>
            <person name="Garbelotto M."/>
            <person name="Martin F."/>
            <person name="Grigoriev I.V."/>
            <person name="Stenlid J."/>
        </authorList>
    </citation>
    <scope>NUCLEOTIDE SEQUENCE [LARGE SCALE GENOMIC DNA]</scope>
    <source>
        <strain evidence="4 5">TC 32-1</strain>
    </source>
</reference>
<dbReference type="STRING" id="747525.W4KEZ4"/>
<evidence type="ECO:0000256" key="2">
    <source>
        <dbReference type="SAM" id="MobiDB-lite"/>
    </source>
</evidence>
<protein>
    <submittedName>
        <fullName evidence="4">Uncharacterized protein</fullName>
    </submittedName>
</protein>
<gene>
    <name evidence="4" type="ORF">HETIRDRAFT_473003</name>
</gene>
<dbReference type="Proteomes" id="UP000030671">
    <property type="component" value="Unassembled WGS sequence"/>
</dbReference>
<name>W4KEZ4_HETIT</name>
<dbReference type="PANTHER" id="PTHR47942:SF63">
    <property type="entry name" value="PENTATRICOPEPTIDE REPEAT-CONTAINING PROTEIN"/>
    <property type="match status" value="1"/>
</dbReference>
<keyword evidence="3" id="KW-1133">Transmembrane helix</keyword>
<keyword evidence="3" id="KW-0472">Membrane</keyword>
<dbReference type="InterPro" id="IPR051222">
    <property type="entry name" value="PPR/CCM1_RNA-binding"/>
</dbReference>
<accession>W4KEZ4</accession>